<reference evidence="5 6" key="1">
    <citation type="submission" date="2018-06" db="EMBL/GenBank/DDBJ databases">
        <title>Genomic insight into two independent archaeal endosymbiosis events.</title>
        <authorList>
            <person name="Lind A.E."/>
            <person name="Lewis W.H."/>
            <person name="Spang A."/>
            <person name="Guy L."/>
            <person name="Embley M.T."/>
            <person name="Ettema T.J.G."/>
        </authorList>
    </citation>
    <scope>NUCLEOTIDE SEQUENCE [LARGE SCALE GENOMIC DNA]</scope>
    <source>
        <strain evidence="5">NOE</strain>
    </source>
</reference>
<evidence type="ECO:0000313" key="6">
    <source>
        <dbReference type="Proteomes" id="UP000253099"/>
    </source>
</evidence>
<accession>A0A366MBS8</accession>
<keyword evidence="6" id="KW-1185">Reference proteome</keyword>
<dbReference type="InterPro" id="IPR015424">
    <property type="entry name" value="PyrdxlP-dep_Trfase"/>
</dbReference>
<dbReference type="InterPro" id="IPR020033">
    <property type="entry name" value="PyrdxlP-dep_transferase_arc"/>
</dbReference>
<proteinExistence type="predicted"/>
<dbReference type="Pfam" id="PF03841">
    <property type="entry name" value="SelA"/>
    <property type="match status" value="1"/>
</dbReference>
<evidence type="ECO:0000256" key="2">
    <source>
        <dbReference type="ARBA" id="ARBA00022898"/>
    </source>
</evidence>
<dbReference type="Pfam" id="PF22583">
    <property type="entry name" value="UPF0425_C"/>
    <property type="match status" value="1"/>
</dbReference>
<dbReference type="PANTHER" id="PTHR32328:SF0">
    <property type="entry name" value="L-SERYL-TRNA(SEC) SELENIUM TRANSFERASE"/>
    <property type="match status" value="1"/>
</dbReference>
<keyword evidence="2 3" id="KW-0663">Pyridoxal phosphate</keyword>
<evidence type="ECO:0000259" key="4">
    <source>
        <dbReference type="Pfam" id="PF22583"/>
    </source>
</evidence>
<dbReference type="Proteomes" id="UP000253099">
    <property type="component" value="Unassembled WGS sequence"/>
</dbReference>
<dbReference type="InterPro" id="IPR055177">
    <property type="entry name" value="UPF0425_MJ0158-like_C"/>
</dbReference>
<dbReference type="NCBIfam" id="TIGR03576">
    <property type="entry name" value="pyridox_MJ0158"/>
    <property type="match status" value="1"/>
</dbReference>
<dbReference type="Gene3D" id="3.40.640.10">
    <property type="entry name" value="Type I PLP-dependent aspartate aminotransferase-like (Major domain)"/>
    <property type="match status" value="1"/>
</dbReference>
<dbReference type="EC" id="2.9.1.1" evidence="5"/>
<dbReference type="GO" id="GO:0004125">
    <property type="term" value="F:L-seryl-tRNA(Sec) selenium transferase activity"/>
    <property type="evidence" value="ECO:0007669"/>
    <property type="project" value="UniProtKB-EC"/>
</dbReference>
<comment type="caution">
    <text evidence="5">The sequence shown here is derived from an EMBL/GenBank/DDBJ whole genome shotgun (WGS) entry which is preliminary data.</text>
</comment>
<dbReference type="SUPFAM" id="SSF53383">
    <property type="entry name" value="PLP-dependent transferases"/>
    <property type="match status" value="1"/>
</dbReference>
<dbReference type="InterPro" id="IPR015421">
    <property type="entry name" value="PyrdxlP-dep_Trfase_major"/>
</dbReference>
<protein>
    <submittedName>
        <fullName evidence="5">L-seryl-tRNA(Sec) selenium transferase</fullName>
        <ecNumber evidence="5">2.9.1.1</ecNumber>
    </submittedName>
</protein>
<evidence type="ECO:0000256" key="1">
    <source>
        <dbReference type="ARBA" id="ARBA00001933"/>
    </source>
</evidence>
<feature type="domain" description="UPF0425" evidence="4">
    <location>
        <begin position="280"/>
        <end position="364"/>
    </location>
</feature>
<dbReference type="Gene3D" id="3.90.1150.70">
    <property type="match status" value="1"/>
</dbReference>
<gene>
    <name evidence="5" type="primary">selA</name>
    <name evidence="5" type="ORF">ALNOE001_07030</name>
</gene>
<sequence>MLVKDSLDEMKKREASLRAIKLIVSKKGRNSLYDLTGLSGGFLATSDDLNLLETYIGPAIFEEELQKLGKEHLGGEKVFAVNRTSSGILATILSLGEKDKNIIHFLPEFPSHPSIPRSCNLIGANYLEFDNINDFIDDFSDNVSLVIITGSTMDHEILDEKHFKKVIDLAKNNNVPVFVDDASGARLRTAIYSQKKATELGADLVVTSTDKLMMGPRGGLMAGKSDLIDIIKSKAHQFGLEAQPSSVLAMVKGLEAYDEENLKKSLDKKDKLMVLLEKHYSMFEETPTGVMVSQGSLKKEITFNNNSNKRGEIMDDFSSKDLCFLWAMILLKYEDIVTIPAVSMPGASPTIRFDLAANDVQKLDICLLFEKINNSFKTLLKIINNENLAKEVLFV</sequence>
<evidence type="ECO:0000256" key="3">
    <source>
        <dbReference type="PIRSR" id="PIRSR618319-50"/>
    </source>
</evidence>
<dbReference type="PANTHER" id="PTHR32328">
    <property type="entry name" value="L-SERYL-TRNA(SEC) SELENIUM TRANSFERASE"/>
    <property type="match status" value="1"/>
</dbReference>
<keyword evidence="5" id="KW-0808">Transferase</keyword>
<dbReference type="AlphaFoldDB" id="A0A366MBS8"/>
<name>A0A366MBS8_9EURY</name>
<evidence type="ECO:0000313" key="5">
    <source>
        <dbReference type="EMBL" id="RBQ23655.1"/>
    </source>
</evidence>
<feature type="modified residue" description="N6-(pyridoxal phosphate)lysine" evidence="3">
    <location>
        <position position="211"/>
    </location>
</feature>
<comment type="cofactor">
    <cofactor evidence="1 3">
        <name>pyridoxal 5'-phosphate</name>
        <dbReference type="ChEBI" id="CHEBI:597326"/>
    </cofactor>
</comment>
<organism evidence="5 6">
    <name type="scientific">Candidatus Methanobinarius endosymbioticus</name>
    <dbReference type="NCBI Taxonomy" id="2006182"/>
    <lineage>
        <taxon>Archaea</taxon>
        <taxon>Methanobacteriati</taxon>
        <taxon>Methanobacteriota</taxon>
        <taxon>Methanomada group</taxon>
        <taxon>Methanobacteria</taxon>
        <taxon>Methanobacteriales</taxon>
        <taxon>Methanobacteriaceae</taxon>
        <taxon>Candidatus Methanobinarius</taxon>
    </lineage>
</organism>
<dbReference type="EMBL" id="NIZT01000020">
    <property type="protein sequence ID" value="RBQ23655.1"/>
    <property type="molecule type" value="Genomic_DNA"/>
</dbReference>
<dbReference type="InterPro" id="IPR018319">
    <property type="entry name" value="SelA-like"/>
</dbReference>